<gene>
    <name evidence="1" type="ORF">SAMN05421756_105280</name>
</gene>
<dbReference type="RefSeq" id="WP_091181628.1">
    <property type="nucleotide sequence ID" value="NZ_FOFA01000005.1"/>
</dbReference>
<dbReference type="Proteomes" id="UP000198504">
    <property type="component" value="Unassembled WGS sequence"/>
</dbReference>
<dbReference type="OrthoDB" id="9828272at2"/>
<evidence type="ECO:0000313" key="2">
    <source>
        <dbReference type="Proteomes" id="UP000198504"/>
    </source>
</evidence>
<sequence length="284" mass="31176">MAQTLAAAQNHIEQLPPVPTLTLGLAPGIDLEFVSDVPDSAADRRLAVRNSTLYAIIGHRTDTQLPFLGGYVGMSQALHSTRAGISWTHWVVAQRAIRPTGMALLHCRVPPRSDQLLVLESRVIQRLSTDLGTLALTNTHTAAETAAGRLAKRPRALQATLYLADTVAEHLHQAALGGRHNPWPAPAPNAREAAVRIVLRASQLEGRALDTTEVVERLAESGYTTNGSTRWRSVRRDLTRREQDTHSPRIRAVNHRARVVYHAPALGLTEALREYDRVHPRHGG</sequence>
<protein>
    <submittedName>
        <fullName evidence="1">Uncharacterized protein</fullName>
    </submittedName>
</protein>
<proteinExistence type="predicted"/>
<accession>A0A1H9IJR9</accession>
<dbReference type="AlphaFoldDB" id="A0A1H9IJR9"/>
<evidence type="ECO:0000313" key="1">
    <source>
        <dbReference type="EMBL" id="SEQ74850.1"/>
    </source>
</evidence>
<name>A0A1H9IJR9_9ACTN</name>
<organism evidence="1 2">
    <name type="scientific">Microlunatus flavus</name>
    <dbReference type="NCBI Taxonomy" id="1036181"/>
    <lineage>
        <taxon>Bacteria</taxon>
        <taxon>Bacillati</taxon>
        <taxon>Actinomycetota</taxon>
        <taxon>Actinomycetes</taxon>
        <taxon>Propionibacteriales</taxon>
        <taxon>Propionibacteriaceae</taxon>
        <taxon>Microlunatus</taxon>
    </lineage>
</organism>
<reference evidence="2" key="1">
    <citation type="submission" date="2016-10" db="EMBL/GenBank/DDBJ databases">
        <authorList>
            <person name="Varghese N."/>
            <person name="Submissions S."/>
        </authorList>
    </citation>
    <scope>NUCLEOTIDE SEQUENCE [LARGE SCALE GENOMIC DNA]</scope>
    <source>
        <strain evidence="2">CGMCC 4.6856</strain>
    </source>
</reference>
<dbReference type="EMBL" id="FOFA01000005">
    <property type="protein sequence ID" value="SEQ74850.1"/>
    <property type="molecule type" value="Genomic_DNA"/>
</dbReference>
<keyword evidence="2" id="KW-1185">Reference proteome</keyword>